<evidence type="ECO:0000313" key="2">
    <source>
        <dbReference type="Proteomes" id="UP001234202"/>
    </source>
</evidence>
<dbReference type="EMBL" id="JASBWV010000029">
    <property type="protein sequence ID" value="KAJ9118416.1"/>
    <property type="molecule type" value="Genomic_DNA"/>
</dbReference>
<protein>
    <submittedName>
        <fullName evidence="1">Uncharacterized protein</fullName>
    </submittedName>
</protein>
<keyword evidence="2" id="KW-1185">Reference proteome</keyword>
<gene>
    <name evidence="1" type="ORF">QFC24_006245</name>
</gene>
<proteinExistence type="predicted"/>
<comment type="caution">
    <text evidence="1">The sequence shown here is derived from an EMBL/GenBank/DDBJ whole genome shotgun (WGS) entry which is preliminary data.</text>
</comment>
<sequence length="1392" mass="149863">MSPRTKDWTITPLTIDALPTALGPSPSSKNTTILAQTNRQSSAMPESATLPPLSTARNSTTTTHPPHGFSHSSSTTASVEQENGDARVALGKGLAGRVESRTTVPLSTAGHSGRQISNTYSDQGKSQAMNNVAEMGHARKTIRRAQALGLIKTMPSSFASTSTTSLPESMANSVLSSVTASRNGSFAEGASSESETVNRHKERDVSPISDNTSTPKASLYRARDPASASSLASRKVSPFRQFHGYELNPEMHERAPAFRSPSFGSSVNHPDQMSTYAGGMVASTGWLITVVPPDSLFYAINPDSTSDRPRLPDTSHENAPHASTSNALQPSDSMPDGLDKVLSAAQLKKWRKGKLMPLLPDLRRMMKAVAREWNLPSDAGMEFFLSSGRKTSRGNRRNDGGAEDGYSDGEGNSQADEETDGLLGEETWRMVWAEYIAEAESKRTRAMGTPIQRLRPSHSTSELPRHDSPSGNFGKHQLAQHQDTATTVASLPESSAIHEASPTATEPPSTGNTFGMASQPSSGSLQEVFAEDLTEVPQIVHVAENSQRDTDNTSFAFQQGALTPDSSQTFFPNIAHNNSYRKEQSLPATHALLSPSPSSVFPGGSASQQASPLSTRPSDNDHAHPITTQRRRVLGKIEFDFDSAVGGRGEWYARWLKRKVEARHRSSDSWPREEGHEAGSGLRPLQLMTQSVLHVKSATSDDRSDVESQYAERDDAREEYAPLMDDDDDEGDQYVDEPRSEDVGPALQRSPTASSSMVEQHTTTKPSTDGKSKHHTGDDEMADAELDHMVSNALTQAFPDGADDFVQAFTAGHPVQTRSVDEAAPGTAYDWKDIGSQQILDESVGLDRLGGASPTAWESIPDDTEEVRQMLANVRDQDDDPDTTLLVPAAPQGIQGLLASPIDLPSAPRNVAAADIMTGFHPDTFQAPPVRAEQVHGLGMGIQMEDQEKRGSALVISSQLDVLERALRDLSPRDIRFSMYPGASAPFLTDPMPPMDSLLEPSPAMKNRALQRFSDSTEQSVTETSESVELPAEPESFDTVDLRTPAPTSEPAFQQTPDVHASPRHPMYTPRSAPEGIAPIPLSLETMTRMEYETQASTLPRKSPGWKPRRPARPPSPHLEQYTAPSPHLKLSDTPPPASITVIDTRSLGRSPDPPDAVLEARPRVTSAGSKGMNKLNKLFHRRVSEKADTIEALSDQVGGTADTSADFGVSGKSPKPNDSFGRRLFKGLHVKSPSAVQEGFPTTPTPGTAITVIGDPVVVSTTNKQAYQLSQLQEQQASPPSFRSPPAALPPAAASPATAIAPRTPAIPHSPSLDTLPSHHANTNKQPFPSSPSLNTIVSSPASPSLSTAGGVRRKPVPRRQGDDYLPTSQSTHSVTSFMLEDPPKRVAKKA</sequence>
<evidence type="ECO:0000313" key="1">
    <source>
        <dbReference type="EMBL" id="KAJ9118416.1"/>
    </source>
</evidence>
<name>A0ACC2X420_9TREE</name>
<organism evidence="1 2">
    <name type="scientific">Naganishia onofrii</name>
    <dbReference type="NCBI Taxonomy" id="1851511"/>
    <lineage>
        <taxon>Eukaryota</taxon>
        <taxon>Fungi</taxon>
        <taxon>Dikarya</taxon>
        <taxon>Basidiomycota</taxon>
        <taxon>Agaricomycotina</taxon>
        <taxon>Tremellomycetes</taxon>
        <taxon>Filobasidiales</taxon>
        <taxon>Filobasidiaceae</taxon>
        <taxon>Naganishia</taxon>
    </lineage>
</organism>
<reference evidence="1" key="1">
    <citation type="submission" date="2023-04" db="EMBL/GenBank/DDBJ databases">
        <title>Draft Genome sequencing of Naganishia species isolated from polar environments using Oxford Nanopore Technology.</title>
        <authorList>
            <person name="Leo P."/>
            <person name="Venkateswaran K."/>
        </authorList>
    </citation>
    <scope>NUCLEOTIDE SEQUENCE</scope>
    <source>
        <strain evidence="1">DBVPG 5303</strain>
    </source>
</reference>
<accession>A0ACC2X420</accession>
<dbReference type="Proteomes" id="UP001234202">
    <property type="component" value="Unassembled WGS sequence"/>
</dbReference>